<dbReference type="EMBL" id="CP011269">
    <property type="protein sequence ID" value="ALI28629.1"/>
    <property type="molecule type" value="Genomic_DNA"/>
</dbReference>
<reference evidence="2 3" key="1">
    <citation type="journal article" date="2015" name="MBio">
        <title>Enzymatic Degradation of Phenazines Can Generate Energy and Protect Sensitive Organisms from Toxicity.</title>
        <authorList>
            <person name="Costa K.C."/>
            <person name="Bergkessel M."/>
            <person name="Saunders S."/>
            <person name="Korlach J."/>
            <person name="Newman D.K."/>
        </authorList>
    </citation>
    <scope>NUCLEOTIDE SEQUENCE [LARGE SCALE GENOMIC DNA]</scope>
    <source>
        <strain evidence="2 3">CT6</strain>
    </source>
</reference>
<evidence type="ECO:0000313" key="3">
    <source>
        <dbReference type="Proteomes" id="UP000057134"/>
    </source>
</evidence>
<evidence type="ECO:0000256" key="1">
    <source>
        <dbReference type="SAM" id="MobiDB-lite"/>
    </source>
</evidence>
<dbReference type="Proteomes" id="UP000057134">
    <property type="component" value="Chromosome"/>
</dbReference>
<dbReference type="AlphaFoldDB" id="A0A0N9YKF1"/>
<keyword evidence="3" id="KW-1185">Reference proteome</keyword>
<accession>A0A0N9YKF1</accession>
<proteinExistence type="predicted"/>
<organism evidence="2 3">
    <name type="scientific">Mycolicibacterium fortuitum</name>
    <name type="common">Mycobacterium fortuitum</name>
    <dbReference type="NCBI Taxonomy" id="1766"/>
    <lineage>
        <taxon>Bacteria</taxon>
        <taxon>Bacillati</taxon>
        <taxon>Actinomycetota</taxon>
        <taxon>Actinomycetes</taxon>
        <taxon>Mycobacteriales</taxon>
        <taxon>Mycobacteriaceae</taxon>
        <taxon>Mycolicibacterium</taxon>
    </lineage>
</organism>
<sequence>MASTGTSEGRRGSTNTTVTGLHPLTVFDEIADLGYTNTLPDLDASRETG</sequence>
<name>A0A0N9YKF1_MYCFO</name>
<feature type="region of interest" description="Disordered" evidence="1">
    <location>
        <begin position="1"/>
        <end position="23"/>
    </location>
</feature>
<feature type="compositionally biased region" description="Polar residues" evidence="1">
    <location>
        <begin position="1"/>
        <end position="19"/>
    </location>
</feature>
<protein>
    <submittedName>
        <fullName evidence="2">Uncharacterized protein</fullName>
    </submittedName>
</protein>
<gene>
    <name evidence="2" type="ORF">XA26_48300</name>
</gene>
<dbReference type="KEGG" id="mft:XA26_48300"/>
<evidence type="ECO:0000313" key="2">
    <source>
        <dbReference type="EMBL" id="ALI28629.1"/>
    </source>
</evidence>